<evidence type="ECO:0000313" key="1">
    <source>
        <dbReference type="EMBL" id="RUM26132.1"/>
    </source>
</evidence>
<gene>
    <name evidence="1" type="ORF">EFQ99_07575</name>
</gene>
<reference evidence="2" key="1">
    <citation type="submission" date="2018-11" db="EMBL/GenBank/DDBJ databases">
        <title>Rhizobium chutanense sp. nov., isolated from root nodules of Phaseolus vulgaris in China.</title>
        <authorList>
            <person name="Huo Y."/>
        </authorList>
    </citation>
    <scope>NUCLEOTIDE SEQUENCE [LARGE SCALE GENOMIC DNA]</scope>
    <source>
        <strain evidence="2">CCBAU 65647</strain>
    </source>
</reference>
<name>A0A432PNS9_9HYPH</name>
<sequence>MGFLGDFLLRQKLRDHNGEKRQGNVGVIRQAPIHRKACRKSGDFAVVQMRHSLLAEATF</sequence>
<comment type="caution">
    <text evidence="1">The sequence shown here is derived from an EMBL/GenBank/DDBJ whole genome shotgun (WGS) entry which is preliminary data.</text>
</comment>
<accession>A0A432PNS9</accession>
<organism evidence="1 2">
    <name type="scientific">Rhizobium vallis</name>
    <dbReference type="NCBI Taxonomy" id="634290"/>
    <lineage>
        <taxon>Bacteria</taxon>
        <taxon>Pseudomonadati</taxon>
        <taxon>Pseudomonadota</taxon>
        <taxon>Alphaproteobacteria</taxon>
        <taxon>Hyphomicrobiales</taxon>
        <taxon>Rhizobiaceae</taxon>
        <taxon>Rhizobium/Agrobacterium group</taxon>
        <taxon>Rhizobium</taxon>
    </lineage>
</organism>
<proteinExistence type="predicted"/>
<dbReference type="AlphaFoldDB" id="A0A432PNS9"/>
<keyword evidence="2" id="KW-1185">Reference proteome</keyword>
<evidence type="ECO:0000313" key="2">
    <source>
        <dbReference type="Proteomes" id="UP000278823"/>
    </source>
</evidence>
<protein>
    <submittedName>
        <fullName evidence="1">Uncharacterized protein</fullName>
    </submittedName>
</protein>
<dbReference type="Proteomes" id="UP000278823">
    <property type="component" value="Unassembled WGS sequence"/>
</dbReference>
<dbReference type="EMBL" id="RJTH01000002">
    <property type="protein sequence ID" value="RUM26132.1"/>
    <property type="molecule type" value="Genomic_DNA"/>
</dbReference>